<dbReference type="SMART" id="SM00244">
    <property type="entry name" value="PHB"/>
    <property type="match status" value="1"/>
</dbReference>
<keyword evidence="2" id="KW-0472">Membrane</keyword>
<keyword evidence="2" id="KW-0812">Transmembrane</keyword>
<dbReference type="PANTHER" id="PTHR10264">
    <property type="entry name" value="BAND 7 PROTEIN-RELATED"/>
    <property type="match status" value="1"/>
</dbReference>
<accession>A0AAV7BTM8</accession>
<comment type="caution">
    <text evidence="4">The sequence shown here is derived from an EMBL/GenBank/DDBJ whole genome shotgun (WGS) entry which is preliminary data.</text>
</comment>
<dbReference type="GO" id="GO:0005886">
    <property type="term" value="C:plasma membrane"/>
    <property type="evidence" value="ECO:0007669"/>
    <property type="project" value="InterPro"/>
</dbReference>
<protein>
    <recommendedName>
        <fullName evidence="3">Band 7 domain-containing protein</fullName>
    </recommendedName>
</protein>
<gene>
    <name evidence="4" type="ORF">GDO81_009767</name>
</gene>
<dbReference type="Gene3D" id="3.30.1050.10">
    <property type="entry name" value="SCP2 sterol-binding domain"/>
    <property type="match status" value="1"/>
</dbReference>
<dbReference type="Proteomes" id="UP000824782">
    <property type="component" value="Unassembled WGS sequence"/>
</dbReference>
<dbReference type="InterPro" id="IPR036013">
    <property type="entry name" value="Band_7/SPFH_dom_sf"/>
</dbReference>
<organism evidence="4 5">
    <name type="scientific">Engystomops pustulosus</name>
    <name type="common">Tungara frog</name>
    <name type="synonym">Physalaemus pustulosus</name>
    <dbReference type="NCBI Taxonomy" id="76066"/>
    <lineage>
        <taxon>Eukaryota</taxon>
        <taxon>Metazoa</taxon>
        <taxon>Chordata</taxon>
        <taxon>Craniata</taxon>
        <taxon>Vertebrata</taxon>
        <taxon>Euteleostomi</taxon>
        <taxon>Amphibia</taxon>
        <taxon>Batrachia</taxon>
        <taxon>Anura</taxon>
        <taxon>Neobatrachia</taxon>
        <taxon>Hyloidea</taxon>
        <taxon>Leptodactylidae</taxon>
        <taxon>Leiuperinae</taxon>
        <taxon>Engystomops</taxon>
    </lineage>
</organism>
<dbReference type="AlphaFoldDB" id="A0AAV7BTM8"/>
<evidence type="ECO:0000313" key="5">
    <source>
        <dbReference type="Proteomes" id="UP000824782"/>
    </source>
</evidence>
<evidence type="ECO:0000256" key="2">
    <source>
        <dbReference type="SAM" id="Phobius"/>
    </source>
</evidence>
<dbReference type="SUPFAM" id="SSF55718">
    <property type="entry name" value="SCP-like"/>
    <property type="match status" value="1"/>
</dbReference>
<dbReference type="Pfam" id="PF02036">
    <property type="entry name" value="SCP2"/>
    <property type="match status" value="1"/>
</dbReference>
<dbReference type="SUPFAM" id="SSF117892">
    <property type="entry name" value="Band 7/SPFH domain"/>
    <property type="match status" value="1"/>
</dbReference>
<dbReference type="InterPro" id="IPR003033">
    <property type="entry name" value="SCP2_sterol-bd_dom"/>
</dbReference>
<proteinExistence type="inferred from homology"/>
<dbReference type="InterPro" id="IPR001107">
    <property type="entry name" value="Band_7"/>
</dbReference>
<feature type="transmembrane region" description="Helical" evidence="2">
    <location>
        <begin position="30"/>
        <end position="59"/>
    </location>
</feature>
<feature type="domain" description="Band 7" evidence="3">
    <location>
        <begin position="57"/>
        <end position="210"/>
    </location>
</feature>
<name>A0AAV7BTM8_ENGPU</name>
<dbReference type="PRINTS" id="PR00721">
    <property type="entry name" value="STOMATIN"/>
</dbReference>
<dbReference type="EMBL" id="WNYA01000004">
    <property type="protein sequence ID" value="KAG8576072.1"/>
    <property type="molecule type" value="Genomic_DNA"/>
</dbReference>
<keyword evidence="2" id="KW-1133">Transmembrane helix</keyword>
<evidence type="ECO:0000313" key="4">
    <source>
        <dbReference type="EMBL" id="KAG8576072.1"/>
    </source>
</evidence>
<evidence type="ECO:0000256" key="1">
    <source>
        <dbReference type="ARBA" id="ARBA00008164"/>
    </source>
</evidence>
<keyword evidence="5" id="KW-1185">Reference proteome</keyword>
<dbReference type="Pfam" id="PF01145">
    <property type="entry name" value="Band_7"/>
    <property type="match status" value="1"/>
</dbReference>
<dbReference type="PANTHER" id="PTHR10264:SF130">
    <property type="entry name" value="STOMATIN-LIKE PROTEIN 1"/>
    <property type="match status" value="1"/>
</dbReference>
<dbReference type="InterPro" id="IPR001972">
    <property type="entry name" value="Stomatin_HflK_fam"/>
</dbReference>
<dbReference type="InterPro" id="IPR036527">
    <property type="entry name" value="SCP2_sterol-bd_dom_sf"/>
</dbReference>
<dbReference type="Gene3D" id="3.30.479.30">
    <property type="entry name" value="Band 7 domain"/>
    <property type="match status" value="1"/>
</dbReference>
<reference evidence="4" key="1">
    <citation type="thesis" date="2020" institute="ProQuest LLC" country="789 East Eisenhower Parkway, Ann Arbor, MI, USA">
        <title>Comparative Genomics and Chromosome Evolution.</title>
        <authorList>
            <person name="Mudd A.B."/>
        </authorList>
    </citation>
    <scope>NUCLEOTIDE SEQUENCE</scope>
    <source>
        <strain evidence="4">237g6f4</strain>
        <tissue evidence="4">Blood</tissue>
    </source>
</reference>
<comment type="similarity">
    <text evidence="1">Belongs to the band 7/mec-2 family.</text>
</comment>
<dbReference type="InterPro" id="IPR043202">
    <property type="entry name" value="Band-7_stomatin-like"/>
</dbReference>
<evidence type="ECO:0000259" key="3">
    <source>
        <dbReference type="SMART" id="SM00244"/>
    </source>
</evidence>
<sequence length="364" mass="40722">MWQQYKYTALPPTLEGPASQPIKPDASNHWSVWCCHILFTCLSFGILLITLPISIWWFLKIVPDYERVVVFRLGRVRPPKGPGLVLLLPLIDQFQRIDLRTRAFSIQPCKIKSRDDVLVSIGADVQFRVCDPILSVLSVQNLNFVIQNTAENLLAQSLGRKYFREICGDRMRIGEHFKEDINEQVKPWGVCVERVDLLMEAVQRSHEEHVTVPFNPLVGNPSGGIEQMIMQFVSMAKQVSATDTKPSISSPDFSLQDLLSRLEGTLSESLVSEVRSSYQIYVIHRDQKRSACFLDLTAGSGLSGMGVLTSPPDVTLEITEADLLSLIQGDLNPMTAYTTGRLHVTGNLQTAILLGKVLSKMRSV</sequence>